<dbReference type="PATRIC" id="fig|43658.5.peg.4677"/>
<dbReference type="AlphaFoldDB" id="A0A0F4QD56"/>
<dbReference type="OrthoDB" id="20590at2"/>
<dbReference type="EMBL" id="JXYA01000065">
    <property type="protein sequence ID" value="KJZ05628.1"/>
    <property type="molecule type" value="Genomic_DNA"/>
</dbReference>
<dbReference type="PANTHER" id="PTHR48107:SF7">
    <property type="entry name" value="RE15974P"/>
    <property type="match status" value="1"/>
</dbReference>
<dbReference type="RefSeq" id="WP_046007138.1">
    <property type="nucleotide sequence ID" value="NZ_JXYA01000065.1"/>
</dbReference>
<comment type="caution">
    <text evidence="3">The sequence shown here is derived from an EMBL/GenBank/DDBJ whole genome shotgun (WGS) entry which is preliminary data.</text>
</comment>
<keyword evidence="4" id="KW-1185">Reference proteome</keyword>
<accession>A0A0F4QD56</accession>
<evidence type="ECO:0000313" key="3">
    <source>
        <dbReference type="EMBL" id="KJZ05628.1"/>
    </source>
</evidence>
<dbReference type="CDD" id="cd05362">
    <property type="entry name" value="THN_reductase-like_SDR_c"/>
    <property type="match status" value="1"/>
</dbReference>
<keyword evidence="2" id="KW-0560">Oxidoreductase</keyword>
<dbReference type="Pfam" id="PF13561">
    <property type="entry name" value="adh_short_C2"/>
    <property type="match status" value="1"/>
</dbReference>
<dbReference type="Gene3D" id="3.40.50.720">
    <property type="entry name" value="NAD(P)-binding Rossmann-like Domain"/>
    <property type="match status" value="1"/>
</dbReference>
<name>A0A0F4QD56_9GAMM</name>
<dbReference type="PANTHER" id="PTHR48107">
    <property type="entry name" value="NADPH-DEPENDENT ALDEHYDE REDUCTASE-LIKE PROTEIN, CHLOROPLASTIC-RELATED"/>
    <property type="match status" value="1"/>
</dbReference>
<proteinExistence type="inferred from homology"/>
<sequence length="256" mass="27552">MSTPSTQLDLTDKVAIVTGAARNMGRAFAISLAKRGANIVVHYHSDASLNDAEQTAAEIAQIGRRALLVQGDLSQESQVQALYRQTLEAFGRVDIVINNAGKVLKKAIADISEQEYDQLFATNTKAPFLMMKHVAQHIQEQGRIINMGTSLLAAFTGLYGAYAGAKAPLEHLTRALAKEIGSRGVTVNVVAPGPIDTAFFHGEENAQSVAYLSSASVLNRLGHIDDVVPMVDFLVSEEARWITGQTLFVNGGFVTR</sequence>
<reference evidence="3 4" key="1">
    <citation type="journal article" date="2015" name="BMC Genomics">
        <title>Genome mining reveals unlocked bioactive potential of marine Gram-negative bacteria.</title>
        <authorList>
            <person name="Machado H."/>
            <person name="Sonnenschein E.C."/>
            <person name="Melchiorsen J."/>
            <person name="Gram L."/>
        </authorList>
    </citation>
    <scope>NUCLEOTIDE SEQUENCE [LARGE SCALE GENOMIC DNA]</scope>
    <source>
        <strain evidence="3 4">S2471</strain>
    </source>
</reference>
<dbReference type="InterPro" id="IPR036291">
    <property type="entry name" value="NAD(P)-bd_dom_sf"/>
</dbReference>
<dbReference type="Proteomes" id="UP000033452">
    <property type="component" value="Unassembled WGS sequence"/>
</dbReference>
<comment type="similarity">
    <text evidence="1">Belongs to the short-chain dehydrogenases/reductases (SDR) family.</text>
</comment>
<dbReference type="PRINTS" id="PR00080">
    <property type="entry name" value="SDRFAMILY"/>
</dbReference>
<evidence type="ECO:0000256" key="2">
    <source>
        <dbReference type="ARBA" id="ARBA00023002"/>
    </source>
</evidence>
<dbReference type="FunFam" id="3.40.50.720:FF:000084">
    <property type="entry name" value="Short-chain dehydrogenase reductase"/>
    <property type="match status" value="1"/>
</dbReference>
<dbReference type="PRINTS" id="PR00081">
    <property type="entry name" value="GDHRDH"/>
</dbReference>
<evidence type="ECO:0000256" key="1">
    <source>
        <dbReference type="ARBA" id="ARBA00006484"/>
    </source>
</evidence>
<organism evidence="3 4">
    <name type="scientific">Pseudoalteromonas rubra</name>
    <dbReference type="NCBI Taxonomy" id="43658"/>
    <lineage>
        <taxon>Bacteria</taxon>
        <taxon>Pseudomonadati</taxon>
        <taxon>Pseudomonadota</taxon>
        <taxon>Gammaproteobacteria</taxon>
        <taxon>Alteromonadales</taxon>
        <taxon>Pseudoalteromonadaceae</taxon>
        <taxon>Pseudoalteromonas</taxon>
    </lineage>
</organism>
<gene>
    <name evidence="3" type="ORF">TW77_22185</name>
</gene>
<evidence type="ECO:0000313" key="4">
    <source>
        <dbReference type="Proteomes" id="UP000033452"/>
    </source>
</evidence>
<dbReference type="InterPro" id="IPR002347">
    <property type="entry name" value="SDR_fam"/>
</dbReference>
<protein>
    <submittedName>
        <fullName evidence="3">Short-chain dehydrogenase</fullName>
    </submittedName>
</protein>
<dbReference type="GO" id="GO:0016614">
    <property type="term" value="F:oxidoreductase activity, acting on CH-OH group of donors"/>
    <property type="evidence" value="ECO:0007669"/>
    <property type="project" value="UniProtKB-ARBA"/>
</dbReference>
<dbReference type="SUPFAM" id="SSF51735">
    <property type="entry name" value="NAD(P)-binding Rossmann-fold domains"/>
    <property type="match status" value="1"/>
</dbReference>
<dbReference type="NCBIfam" id="NF009385">
    <property type="entry name" value="PRK12744.1"/>
    <property type="match status" value="1"/>
</dbReference>